<dbReference type="KEGG" id="pmuc:ING2E5A_1880"/>
<evidence type="ECO:0000259" key="13">
    <source>
        <dbReference type="Pfam" id="PF18075"/>
    </source>
</evidence>
<feature type="domain" description="ABC3 transporter permease C-terminal" evidence="12">
    <location>
        <begin position="168"/>
        <end position="285"/>
    </location>
</feature>
<evidence type="ECO:0000259" key="12">
    <source>
        <dbReference type="Pfam" id="PF02687"/>
    </source>
</evidence>
<dbReference type="AlphaFoldDB" id="A0A1G4G825"/>
<evidence type="ECO:0000256" key="10">
    <source>
        <dbReference type="PIRNR" id="PIRNR003097"/>
    </source>
</evidence>
<dbReference type="InterPro" id="IPR003838">
    <property type="entry name" value="ABC3_permease_C"/>
</dbReference>
<dbReference type="Gene3D" id="3.30.70.3040">
    <property type="match status" value="1"/>
</dbReference>
<protein>
    <recommendedName>
        <fullName evidence="3 10">Cell division protein FtsX</fullName>
    </recommendedName>
</protein>
<dbReference type="InterPro" id="IPR040690">
    <property type="entry name" value="FtsX_ECD"/>
</dbReference>
<sequence>MSKKKKISTARFVNAKVTSTISISLVLVLLGLTILILFMGNGLSKFVRENMSFSVMLDSNVTDAGIQRLKKNLDGQPFVRSSRFISKEEAKEELIKELGEDPEELLGYNPVQDAIEIHLHSEYANSDSIAVISKLIKQQNNVHDLLYQQEAIDLINDNLSKVTLILLILAAVLMFISFTLIRNTIRLSVYSKRFIINTMKLVGANWNFIRRPFIRSNIYTGIVAGIVADGIILLILAYFNNEYAELRSIVGVTDLLAIFIVVILLGVLISTVATYFAVNRYLKMNTGELYYV</sequence>
<organism evidence="14 15">
    <name type="scientific">Petrimonas mucosa</name>
    <dbReference type="NCBI Taxonomy" id="1642646"/>
    <lineage>
        <taxon>Bacteria</taxon>
        <taxon>Pseudomonadati</taxon>
        <taxon>Bacteroidota</taxon>
        <taxon>Bacteroidia</taxon>
        <taxon>Bacteroidales</taxon>
        <taxon>Dysgonomonadaceae</taxon>
        <taxon>Petrimonas</taxon>
    </lineage>
</organism>
<evidence type="ECO:0000256" key="4">
    <source>
        <dbReference type="ARBA" id="ARBA00022475"/>
    </source>
</evidence>
<dbReference type="EMBL" id="LT608328">
    <property type="protein sequence ID" value="SCM58601.1"/>
    <property type="molecule type" value="Genomic_DNA"/>
</dbReference>
<dbReference type="Pfam" id="PF18075">
    <property type="entry name" value="FtsX_ECD"/>
    <property type="match status" value="1"/>
</dbReference>
<keyword evidence="6 11" id="KW-0812">Transmembrane</keyword>
<evidence type="ECO:0000256" key="2">
    <source>
        <dbReference type="ARBA" id="ARBA00007379"/>
    </source>
</evidence>
<dbReference type="Proteomes" id="UP000178485">
    <property type="component" value="Chromosome i"/>
</dbReference>
<comment type="similarity">
    <text evidence="2 10">Belongs to the ABC-4 integral membrane protein family. FtsX subfamily.</text>
</comment>
<evidence type="ECO:0000256" key="5">
    <source>
        <dbReference type="ARBA" id="ARBA00022618"/>
    </source>
</evidence>
<evidence type="ECO:0000256" key="8">
    <source>
        <dbReference type="ARBA" id="ARBA00023136"/>
    </source>
</evidence>
<dbReference type="PIRSF" id="PIRSF003097">
    <property type="entry name" value="FtsX"/>
    <property type="match status" value="1"/>
</dbReference>
<dbReference type="Pfam" id="PF02687">
    <property type="entry name" value="FtsX"/>
    <property type="match status" value="1"/>
</dbReference>
<evidence type="ECO:0000313" key="14">
    <source>
        <dbReference type="EMBL" id="SCM58601.1"/>
    </source>
</evidence>
<dbReference type="PANTHER" id="PTHR47755:SF1">
    <property type="entry name" value="CELL DIVISION PROTEIN FTSX"/>
    <property type="match status" value="1"/>
</dbReference>
<keyword evidence="9 10" id="KW-0131">Cell cycle</keyword>
<feature type="domain" description="FtsX extracellular" evidence="13">
    <location>
        <begin position="53"/>
        <end position="143"/>
    </location>
</feature>
<feature type="transmembrane region" description="Helical" evidence="11">
    <location>
        <begin position="21"/>
        <end position="43"/>
    </location>
</feature>
<evidence type="ECO:0000256" key="9">
    <source>
        <dbReference type="ARBA" id="ARBA00023306"/>
    </source>
</evidence>
<accession>A0A1G4G825</accession>
<evidence type="ECO:0000256" key="6">
    <source>
        <dbReference type="ARBA" id="ARBA00022692"/>
    </source>
</evidence>
<keyword evidence="5 10" id="KW-0132">Cell division</keyword>
<keyword evidence="15" id="KW-1185">Reference proteome</keyword>
<feature type="transmembrane region" description="Helical" evidence="11">
    <location>
        <begin position="162"/>
        <end position="181"/>
    </location>
</feature>
<reference evidence="14 15" key="1">
    <citation type="submission" date="2016-08" db="EMBL/GenBank/DDBJ databases">
        <authorList>
            <person name="Seilhamer J.J."/>
        </authorList>
    </citation>
    <scope>NUCLEOTIDE SEQUENCE [LARGE SCALE GENOMIC DNA]</scope>
    <source>
        <strain evidence="14">ING2-E5A</strain>
    </source>
</reference>
<dbReference type="GO" id="GO:0005886">
    <property type="term" value="C:plasma membrane"/>
    <property type="evidence" value="ECO:0007669"/>
    <property type="project" value="UniProtKB-SubCell"/>
</dbReference>
<evidence type="ECO:0000313" key="15">
    <source>
        <dbReference type="Proteomes" id="UP000178485"/>
    </source>
</evidence>
<feature type="transmembrane region" description="Helical" evidence="11">
    <location>
        <begin position="255"/>
        <end position="278"/>
    </location>
</feature>
<keyword evidence="8 10" id="KW-0472">Membrane</keyword>
<evidence type="ECO:0000256" key="7">
    <source>
        <dbReference type="ARBA" id="ARBA00022989"/>
    </source>
</evidence>
<keyword evidence="4 10" id="KW-1003">Cell membrane</keyword>
<evidence type="ECO:0000256" key="11">
    <source>
        <dbReference type="SAM" id="Phobius"/>
    </source>
</evidence>
<dbReference type="GO" id="GO:0051301">
    <property type="term" value="P:cell division"/>
    <property type="evidence" value="ECO:0007669"/>
    <property type="project" value="UniProtKB-KW"/>
</dbReference>
<proteinExistence type="inferred from homology"/>
<comment type="subcellular location">
    <subcellularLocation>
        <location evidence="1">Cell membrane</location>
        <topology evidence="1">Multi-pass membrane protein</topology>
    </subcellularLocation>
</comment>
<name>A0A1G4G825_9BACT</name>
<dbReference type="InterPro" id="IPR004513">
    <property type="entry name" value="FtsX"/>
</dbReference>
<evidence type="ECO:0000256" key="1">
    <source>
        <dbReference type="ARBA" id="ARBA00004651"/>
    </source>
</evidence>
<gene>
    <name evidence="14" type="primary">ftsX</name>
    <name evidence="14" type="ORF">ING2E5A_1880</name>
</gene>
<dbReference type="STRING" id="1642646.ING2E5A_1880"/>
<keyword evidence="7 11" id="KW-1133">Transmembrane helix</keyword>
<feature type="transmembrane region" description="Helical" evidence="11">
    <location>
        <begin position="218"/>
        <end position="239"/>
    </location>
</feature>
<evidence type="ECO:0000256" key="3">
    <source>
        <dbReference type="ARBA" id="ARBA00021907"/>
    </source>
</evidence>
<dbReference type="PANTHER" id="PTHR47755">
    <property type="entry name" value="CELL DIVISION PROTEIN FTSX"/>
    <property type="match status" value="1"/>
</dbReference>
<dbReference type="RefSeq" id="WP_071137133.1">
    <property type="nucleotide sequence ID" value="NZ_DUQN01000005.1"/>
</dbReference>